<keyword evidence="3" id="KW-0489">Methyltransferase</keyword>
<dbReference type="SUPFAM" id="SSF53335">
    <property type="entry name" value="S-adenosyl-L-methionine-dependent methyltransferases"/>
    <property type="match status" value="1"/>
</dbReference>
<reference evidence="4" key="1">
    <citation type="submission" date="2016-10" db="EMBL/GenBank/DDBJ databases">
        <authorList>
            <person name="Varghese N."/>
            <person name="Submissions S."/>
        </authorList>
    </citation>
    <scope>NUCLEOTIDE SEQUENCE [LARGE SCALE GENOMIC DNA]</scope>
    <source>
        <strain evidence="4">DSM 13078</strain>
    </source>
</reference>
<keyword evidence="3" id="KW-0808">Transferase</keyword>
<dbReference type="AlphaFoldDB" id="A0A1I1EHA7"/>
<protein>
    <submittedName>
        <fullName evidence="3">Methyltransferase domain-containing protein</fullName>
    </submittedName>
</protein>
<gene>
    <name evidence="3" type="ORF">SAMN05444422_102464</name>
</gene>
<dbReference type="EMBL" id="FOKW01000002">
    <property type="protein sequence ID" value="SFB86564.1"/>
    <property type="molecule type" value="Genomic_DNA"/>
</dbReference>
<dbReference type="RefSeq" id="WP_089786324.1">
    <property type="nucleotide sequence ID" value="NZ_FOKW01000002.1"/>
</dbReference>
<evidence type="ECO:0000313" key="3">
    <source>
        <dbReference type="EMBL" id="SFB86564.1"/>
    </source>
</evidence>
<dbReference type="PANTHER" id="PTHR43591">
    <property type="entry name" value="METHYLTRANSFERASE"/>
    <property type="match status" value="1"/>
</dbReference>
<dbReference type="Gene3D" id="3.40.50.150">
    <property type="entry name" value="Vaccinia Virus protein VP39"/>
    <property type="match status" value="1"/>
</dbReference>
<sequence length="256" mass="28611">MSDNRRENRRLWNEWSDDFQARWNANTADGELPPAPSPFAPDAPGGPQPEVLETVEGKDYVELGCGGGQGSVGTADLGAETVVGVDFSGEQLRHARQLRAFYGVDAQFVQGDVTNLPLPDDRFDVASSEAVFQMMADLEEALREARRVLCEGGVLVLSVPHPLHEILDPEAATLERSYFDTGRREIAIDEEYESDLVVFDRTVADLHNALVDAGFDVRRLVEHRHQKFEANDPEDLDLPEILWKVPQSVRFWAVVR</sequence>
<dbReference type="OrthoDB" id="57427at2157"/>
<dbReference type="Proteomes" id="UP000199161">
    <property type="component" value="Unassembled WGS sequence"/>
</dbReference>
<proteinExistence type="predicted"/>
<dbReference type="InterPro" id="IPR029063">
    <property type="entry name" value="SAM-dependent_MTases_sf"/>
</dbReference>
<dbReference type="CDD" id="cd02440">
    <property type="entry name" value="AdoMet_MTases"/>
    <property type="match status" value="1"/>
</dbReference>
<dbReference type="GO" id="GO:0032259">
    <property type="term" value="P:methylation"/>
    <property type="evidence" value="ECO:0007669"/>
    <property type="project" value="UniProtKB-KW"/>
</dbReference>
<feature type="compositionally biased region" description="Pro residues" evidence="1">
    <location>
        <begin position="33"/>
        <end position="46"/>
    </location>
</feature>
<feature type="domain" description="Methyltransferase type 11" evidence="2">
    <location>
        <begin position="62"/>
        <end position="157"/>
    </location>
</feature>
<evidence type="ECO:0000259" key="2">
    <source>
        <dbReference type="Pfam" id="PF08241"/>
    </source>
</evidence>
<evidence type="ECO:0000256" key="1">
    <source>
        <dbReference type="SAM" id="MobiDB-lite"/>
    </source>
</evidence>
<dbReference type="InterPro" id="IPR013216">
    <property type="entry name" value="Methyltransf_11"/>
</dbReference>
<name>A0A1I1EHA7_NATHA</name>
<feature type="region of interest" description="Disordered" evidence="1">
    <location>
        <begin position="26"/>
        <end position="46"/>
    </location>
</feature>
<dbReference type="Pfam" id="PF08241">
    <property type="entry name" value="Methyltransf_11"/>
    <property type="match status" value="1"/>
</dbReference>
<keyword evidence="4" id="KW-1185">Reference proteome</keyword>
<dbReference type="GO" id="GO:0008757">
    <property type="term" value="F:S-adenosylmethionine-dependent methyltransferase activity"/>
    <property type="evidence" value="ECO:0007669"/>
    <property type="project" value="InterPro"/>
</dbReference>
<evidence type="ECO:0000313" key="4">
    <source>
        <dbReference type="Proteomes" id="UP000199161"/>
    </source>
</evidence>
<organism evidence="3 4">
    <name type="scientific">Natronobacterium haloterrestre</name>
    <name type="common">Halobiforma haloterrestris</name>
    <dbReference type="NCBI Taxonomy" id="148448"/>
    <lineage>
        <taxon>Archaea</taxon>
        <taxon>Methanobacteriati</taxon>
        <taxon>Methanobacteriota</taxon>
        <taxon>Stenosarchaea group</taxon>
        <taxon>Halobacteria</taxon>
        <taxon>Halobacteriales</taxon>
        <taxon>Natrialbaceae</taxon>
        <taxon>Natronobacterium</taxon>
    </lineage>
</organism>
<accession>A0A1I1EHA7</accession>